<dbReference type="SMART" id="SM00450">
    <property type="entry name" value="RHOD"/>
    <property type="match status" value="1"/>
</dbReference>
<protein>
    <submittedName>
        <fullName evidence="2">Rhodanese-like domain-containing protein</fullName>
    </submittedName>
</protein>
<name>A0A553DR47_9FLAO</name>
<dbReference type="Pfam" id="PF00581">
    <property type="entry name" value="Rhodanese"/>
    <property type="match status" value="1"/>
</dbReference>
<dbReference type="Gene3D" id="3.40.250.10">
    <property type="entry name" value="Rhodanese-like domain"/>
    <property type="match status" value="1"/>
</dbReference>
<dbReference type="EMBL" id="VJZT01000027">
    <property type="protein sequence ID" value="TRX35227.1"/>
    <property type="molecule type" value="Genomic_DNA"/>
</dbReference>
<dbReference type="SUPFAM" id="SSF52821">
    <property type="entry name" value="Rhodanese/Cell cycle control phosphatase"/>
    <property type="match status" value="1"/>
</dbReference>
<dbReference type="RefSeq" id="WP_144257651.1">
    <property type="nucleotide sequence ID" value="NZ_VJZT01000027.1"/>
</dbReference>
<dbReference type="PANTHER" id="PTHR43031">
    <property type="entry name" value="FAD-DEPENDENT OXIDOREDUCTASE"/>
    <property type="match status" value="1"/>
</dbReference>
<dbReference type="InterPro" id="IPR050229">
    <property type="entry name" value="GlpE_sulfurtransferase"/>
</dbReference>
<comment type="caution">
    <text evidence="2">The sequence shown here is derived from an EMBL/GenBank/DDBJ whole genome shotgun (WGS) entry which is preliminary data.</text>
</comment>
<dbReference type="AlphaFoldDB" id="A0A553DR47"/>
<gene>
    <name evidence="2" type="ORF">FNW21_15440</name>
</gene>
<sequence length="108" mass="11707">MINILKKILGLGNTVNFPELLEQGALIIDVRSQNEFANGHLKGAINIPVGTLKNNLPQRNNQNKPIITCCASGMRSAAAKKILTSNGYSQVYNGGGWSSLQDKIQTRL</sequence>
<evidence type="ECO:0000313" key="3">
    <source>
        <dbReference type="Proteomes" id="UP000316371"/>
    </source>
</evidence>
<dbReference type="InterPro" id="IPR001763">
    <property type="entry name" value="Rhodanese-like_dom"/>
</dbReference>
<dbReference type="Proteomes" id="UP000316371">
    <property type="component" value="Unassembled WGS sequence"/>
</dbReference>
<accession>A0A553DR47</accession>
<dbReference type="OrthoDB" id="9800872at2"/>
<evidence type="ECO:0000259" key="1">
    <source>
        <dbReference type="PROSITE" id="PS50206"/>
    </source>
</evidence>
<feature type="domain" description="Rhodanese" evidence="1">
    <location>
        <begin position="21"/>
        <end position="105"/>
    </location>
</feature>
<reference evidence="2 3" key="1">
    <citation type="submission" date="2019-07" db="EMBL/GenBank/DDBJ databases">
        <title>Novel species of Flavobacterium.</title>
        <authorList>
            <person name="Liu Q."/>
            <person name="Xin Y.-H."/>
        </authorList>
    </citation>
    <scope>NUCLEOTIDE SEQUENCE [LARGE SCALE GENOMIC DNA]</scope>
    <source>
        <strain evidence="2 3">LB1R34</strain>
    </source>
</reference>
<evidence type="ECO:0000313" key="2">
    <source>
        <dbReference type="EMBL" id="TRX35227.1"/>
    </source>
</evidence>
<dbReference type="CDD" id="cd00158">
    <property type="entry name" value="RHOD"/>
    <property type="match status" value="1"/>
</dbReference>
<keyword evidence="3" id="KW-1185">Reference proteome</keyword>
<proteinExistence type="predicted"/>
<dbReference type="PANTHER" id="PTHR43031:SF18">
    <property type="entry name" value="RHODANESE-RELATED SULFURTRANSFERASES"/>
    <property type="match status" value="1"/>
</dbReference>
<dbReference type="InterPro" id="IPR036873">
    <property type="entry name" value="Rhodanese-like_dom_sf"/>
</dbReference>
<organism evidence="2 3">
    <name type="scientific">Flavobacterium restrictum</name>
    <dbReference type="NCBI Taxonomy" id="2594428"/>
    <lineage>
        <taxon>Bacteria</taxon>
        <taxon>Pseudomonadati</taxon>
        <taxon>Bacteroidota</taxon>
        <taxon>Flavobacteriia</taxon>
        <taxon>Flavobacteriales</taxon>
        <taxon>Flavobacteriaceae</taxon>
        <taxon>Flavobacterium</taxon>
    </lineage>
</organism>
<dbReference type="PROSITE" id="PS50206">
    <property type="entry name" value="RHODANESE_3"/>
    <property type="match status" value="1"/>
</dbReference>